<dbReference type="EMBL" id="LIXZ01000038">
    <property type="protein sequence ID" value="KPL57612.1"/>
    <property type="molecule type" value="Genomic_DNA"/>
</dbReference>
<dbReference type="SUPFAM" id="SSF47203">
    <property type="entry name" value="Acyl-CoA dehydrogenase C-terminal domain-like"/>
    <property type="match status" value="1"/>
</dbReference>
<dbReference type="InterPro" id="IPR046373">
    <property type="entry name" value="Acyl-CoA_Oxase/DH_mid-dom_sf"/>
</dbReference>
<evidence type="ECO:0000256" key="1">
    <source>
        <dbReference type="ARBA" id="ARBA00001974"/>
    </source>
</evidence>
<dbReference type="PANTHER" id="PTHR43884:SF12">
    <property type="entry name" value="ISOVALERYL-COA DEHYDROGENASE, MITOCHONDRIAL-RELATED"/>
    <property type="match status" value="1"/>
</dbReference>
<dbReference type="Proteomes" id="UP000050398">
    <property type="component" value="Unassembled WGS sequence"/>
</dbReference>
<keyword evidence="3 5" id="KW-0285">Flavoprotein</keyword>
<feature type="domain" description="Acyl-CoA dehydrogenase/oxidase N-terminal" evidence="8">
    <location>
        <begin position="22"/>
        <end position="107"/>
    </location>
</feature>
<evidence type="ECO:0000259" key="7">
    <source>
        <dbReference type="Pfam" id="PF02770"/>
    </source>
</evidence>
<comment type="similarity">
    <text evidence="2 5">Belongs to the acyl-CoA dehydrogenase family.</text>
</comment>
<evidence type="ECO:0000256" key="5">
    <source>
        <dbReference type="RuleBase" id="RU362125"/>
    </source>
</evidence>
<proteinExistence type="inferred from homology"/>
<dbReference type="Gene3D" id="1.10.540.10">
    <property type="entry name" value="Acyl-CoA dehydrogenase/oxidase, N-terminal domain"/>
    <property type="match status" value="1"/>
</dbReference>
<dbReference type="InterPro" id="IPR009100">
    <property type="entry name" value="AcylCoA_DH/oxidase_NM_dom_sf"/>
</dbReference>
<protein>
    <recommendedName>
        <fullName evidence="11">Acyl-CoA dehydrogenase</fullName>
    </recommendedName>
</protein>
<dbReference type="Pfam" id="PF02770">
    <property type="entry name" value="Acyl-CoA_dh_M"/>
    <property type="match status" value="1"/>
</dbReference>
<dbReference type="PIRSF" id="PIRSF016578">
    <property type="entry name" value="HsaA"/>
    <property type="match status" value="1"/>
</dbReference>
<accession>A0A0P6WN18</accession>
<evidence type="ECO:0000259" key="8">
    <source>
        <dbReference type="Pfam" id="PF02771"/>
    </source>
</evidence>
<evidence type="ECO:0008006" key="11">
    <source>
        <dbReference type="Google" id="ProtNLM"/>
    </source>
</evidence>
<sequence length="369" mass="40847">MISIEMDFKKLVSELTNKVRTEESKDITGRTLELLKEYGLFGILVPKDFGGIGGNIVDTTYIIEAVSRVCPSAGAIFMFHNQVVKRILEFGSEVQKRRYLPYIATGDIIGASSWSELNAGADKQGLKSYAVKENGFYKLNGNKAFCTGAELADLYTILVRTGTQPGRELSFFIVEKAQTGLSFGDNWDGMGMCGSSTKEIKCKDCLIPSDNLIGKQGQGRALMSANRKVALHPGIIGLGICKEAINLFKHELNEKERLWDFQNTRMQLADIVTQVEALHELVYKAAHLADKNEIRSEDISLKAKIMGANVSNQVTSIILQLFGANGYRIGFGIEKLFRDSHALGIMGPTTELCKEFVSKIWFAEEETYA</sequence>
<evidence type="ECO:0000256" key="2">
    <source>
        <dbReference type="ARBA" id="ARBA00009347"/>
    </source>
</evidence>
<dbReference type="AlphaFoldDB" id="A0A0P6WN18"/>
<dbReference type="InterPro" id="IPR036250">
    <property type="entry name" value="AcylCo_DH-like_C"/>
</dbReference>
<comment type="cofactor">
    <cofactor evidence="1 5">
        <name>FAD</name>
        <dbReference type="ChEBI" id="CHEBI:57692"/>
    </cofactor>
</comment>
<evidence type="ECO:0000313" key="10">
    <source>
        <dbReference type="Proteomes" id="UP000050398"/>
    </source>
</evidence>
<keyword evidence="5" id="KW-0560">Oxidoreductase</keyword>
<dbReference type="RefSeq" id="WP_060675101.1">
    <property type="nucleotide sequence ID" value="NZ_LIXZ01000038.1"/>
</dbReference>
<dbReference type="InterPro" id="IPR006091">
    <property type="entry name" value="Acyl-CoA_Oxase/DH_mid-dom"/>
</dbReference>
<dbReference type="GO" id="GO:0003995">
    <property type="term" value="F:acyl-CoA dehydrogenase activity"/>
    <property type="evidence" value="ECO:0007669"/>
    <property type="project" value="TreeGrafter"/>
</dbReference>
<dbReference type="InterPro" id="IPR037069">
    <property type="entry name" value="AcylCoA_DH/ox_N_sf"/>
</dbReference>
<dbReference type="GO" id="GO:0050660">
    <property type="term" value="F:flavin adenine dinucleotide binding"/>
    <property type="evidence" value="ECO:0007669"/>
    <property type="project" value="InterPro"/>
</dbReference>
<gene>
    <name evidence="9" type="ORF">AM506_21315</name>
</gene>
<evidence type="ECO:0000256" key="3">
    <source>
        <dbReference type="ARBA" id="ARBA00022630"/>
    </source>
</evidence>
<organism evidence="9 10">
    <name type="scientific">Rossellomorea vietnamensis</name>
    <dbReference type="NCBI Taxonomy" id="218284"/>
    <lineage>
        <taxon>Bacteria</taxon>
        <taxon>Bacillati</taxon>
        <taxon>Bacillota</taxon>
        <taxon>Bacilli</taxon>
        <taxon>Bacillales</taxon>
        <taxon>Bacillaceae</taxon>
        <taxon>Rossellomorea</taxon>
    </lineage>
</organism>
<dbReference type="Pfam" id="PF02771">
    <property type="entry name" value="Acyl-CoA_dh_N"/>
    <property type="match status" value="1"/>
</dbReference>
<dbReference type="Gene3D" id="2.40.110.10">
    <property type="entry name" value="Butyryl-CoA Dehydrogenase, subunit A, domain 2"/>
    <property type="match status" value="1"/>
</dbReference>
<dbReference type="Gene3D" id="1.20.140.10">
    <property type="entry name" value="Butyryl-CoA Dehydrogenase, subunit A, domain 3"/>
    <property type="match status" value="1"/>
</dbReference>
<evidence type="ECO:0000259" key="6">
    <source>
        <dbReference type="Pfam" id="PF00441"/>
    </source>
</evidence>
<reference evidence="9 10" key="1">
    <citation type="submission" date="2015-08" db="EMBL/GenBank/DDBJ databases">
        <title>Draft Genome Sequence of Bacillus vietnamensis UCD-SED5.</title>
        <authorList>
            <person name="Lee R.D."/>
            <person name="Jospin G."/>
            <person name="Lang J.M."/>
            <person name="Coil D.A."/>
            <person name="Eisen J.A."/>
        </authorList>
    </citation>
    <scope>NUCLEOTIDE SEQUENCE [LARGE SCALE GENOMIC DNA]</scope>
    <source>
        <strain evidence="9 10">UCD-SED5</strain>
    </source>
</reference>
<dbReference type="InterPro" id="IPR009075">
    <property type="entry name" value="AcylCo_DH/oxidase_C"/>
</dbReference>
<dbReference type="PATRIC" id="fig|218284.4.peg.3070"/>
<feature type="domain" description="Acyl-CoA dehydrogenase/oxidase C-terminal" evidence="6">
    <location>
        <begin position="242"/>
        <end position="358"/>
    </location>
</feature>
<dbReference type="PANTHER" id="PTHR43884">
    <property type="entry name" value="ACYL-COA DEHYDROGENASE"/>
    <property type="match status" value="1"/>
</dbReference>
<dbReference type="SUPFAM" id="SSF56645">
    <property type="entry name" value="Acyl-CoA dehydrogenase NM domain-like"/>
    <property type="match status" value="1"/>
</dbReference>
<dbReference type="Pfam" id="PF00441">
    <property type="entry name" value="Acyl-CoA_dh_1"/>
    <property type="match status" value="1"/>
</dbReference>
<name>A0A0P6WN18_9BACI</name>
<keyword evidence="4 5" id="KW-0274">FAD</keyword>
<dbReference type="OrthoDB" id="9802447at2"/>
<dbReference type="InterPro" id="IPR013786">
    <property type="entry name" value="AcylCoA_DH/ox_N"/>
</dbReference>
<comment type="caution">
    <text evidence="9">The sequence shown here is derived from an EMBL/GenBank/DDBJ whole genome shotgun (WGS) entry which is preliminary data.</text>
</comment>
<evidence type="ECO:0000313" key="9">
    <source>
        <dbReference type="EMBL" id="KPL57612.1"/>
    </source>
</evidence>
<evidence type="ECO:0000256" key="4">
    <source>
        <dbReference type="ARBA" id="ARBA00022827"/>
    </source>
</evidence>
<feature type="domain" description="Acyl-CoA oxidase/dehydrogenase middle" evidence="7">
    <location>
        <begin position="113"/>
        <end position="205"/>
    </location>
</feature>